<feature type="compositionally biased region" description="Low complexity" evidence="1">
    <location>
        <begin position="108"/>
        <end position="124"/>
    </location>
</feature>
<protein>
    <submittedName>
        <fullName evidence="2">Mitotic checkpoint regulator, MAD2B-interacting-domain-containing protein</fullName>
    </submittedName>
</protein>
<evidence type="ECO:0000256" key="1">
    <source>
        <dbReference type="SAM" id="MobiDB-lite"/>
    </source>
</evidence>
<feature type="compositionally biased region" description="Low complexity" evidence="1">
    <location>
        <begin position="193"/>
        <end position="208"/>
    </location>
</feature>
<dbReference type="Proteomes" id="UP000193560">
    <property type="component" value="Unassembled WGS sequence"/>
</dbReference>
<dbReference type="GO" id="GO:0005634">
    <property type="term" value="C:nucleus"/>
    <property type="evidence" value="ECO:0007669"/>
    <property type="project" value="TreeGrafter"/>
</dbReference>
<dbReference type="PANTHER" id="PTHR13621">
    <property type="entry name" value="PROLINE-RICH PROTEIN PRCC"/>
    <property type="match status" value="1"/>
</dbReference>
<comment type="caution">
    <text evidence="2">The sequence shown here is derived from an EMBL/GenBank/DDBJ whole genome shotgun (WGS) entry which is preliminary data.</text>
</comment>
<dbReference type="OrthoDB" id="206969at2759"/>
<keyword evidence="3" id="KW-1185">Reference proteome</keyword>
<dbReference type="PANTHER" id="PTHR13621:SF2">
    <property type="entry name" value="PROLINE-RICH PROTEIN PRCC"/>
    <property type="match status" value="1"/>
</dbReference>
<evidence type="ECO:0000313" key="3">
    <source>
        <dbReference type="Proteomes" id="UP000193560"/>
    </source>
</evidence>
<evidence type="ECO:0000313" key="2">
    <source>
        <dbReference type="EMBL" id="ORZ23254.1"/>
    </source>
</evidence>
<sequence length="349" mass="39313">MSLSLVDYGSSSDSEDDQQQQQQSSLINTKRNGDGLNQLLPPPKNNKTNTTTKKSIFYIPSAKELDAADEVEEEKPSKRLKIGTASSNLADLLPAPKNNLNPFRKPATSSTSQTTSKTHTTTTIEDQDDDNDSDNKNIESDDEQYLVEEREEHTKATTSKFTGSFFHIGSKLKEQPTRASSSVRNLSGKRDQQLQQEYQELQQQQQQQQQLPVLEDPNAMYAYGADPNAYHQYYYQQQQEDTSNKETLDYDVLSQLGGKRRGENAGVNIIDVNQTDILPSDEWRRQAEAQQPKLAATSTPATFDVNSAKKKKNNIMALAAQAKSMESTLEERYAQQRIAKNQARNRYGF</sequence>
<proteinExistence type="predicted"/>
<dbReference type="InterPro" id="IPR018800">
    <property type="entry name" value="PRCC"/>
</dbReference>
<reference evidence="2 3" key="1">
    <citation type="submission" date="2016-07" db="EMBL/GenBank/DDBJ databases">
        <title>Pervasive Adenine N6-methylation of Active Genes in Fungi.</title>
        <authorList>
            <consortium name="DOE Joint Genome Institute"/>
            <person name="Mondo S.J."/>
            <person name="Dannebaum R.O."/>
            <person name="Kuo R.C."/>
            <person name="Labutti K."/>
            <person name="Haridas S."/>
            <person name="Kuo A."/>
            <person name="Salamov A."/>
            <person name="Ahrendt S.R."/>
            <person name="Lipzen A."/>
            <person name="Sullivan W."/>
            <person name="Andreopoulos W.B."/>
            <person name="Clum A."/>
            <person name="Lindquist E."/>
            <person name="Daum C."/>
            <person name="Ramamoorthy G.K."/>
            <person name="Gryganskyi A."/>
            <person name="Culley D."/>
            <person name="Magnuson J.K."/>
            <person name="James T.Y."/>
            <person name="O'Malley M.A."/>
            <person name="Stajich J.E."/>
            <person name="Spatafora J.W."/>
            <person name="Visel A."/>
            <person name="Grigoriev I.V."/>
        </authorList>
    </citation>
    <scope>NUCLEOTIDE SEQUENCE [LARGE SCALE GENOMIC DNA]</scope>
    <source>
        <strain evidence="2 3">NRRL 1336</strain>
    </source>
</reference>
<dbReference type="AlphaFoldDB" id="A0A1X2IW25"/>
<dbReference type="EMBL" id="MCGE01000003">
    <property type="protein sequence ID" value="ORZ23254.1"/>
    <property type="molecule type" value="Genomic_DNA"/>
</dbReference>
<dbReference type="STRING" id="90262.A0A1X2IW25"/>
<feature type="region of interest" description="Disordered" evidence="1">
    <location>
        <begin position="172"/>
        <end position="208"/>
    </location>
</feature>
<accession>A0A1X2IW25</accession>
<feature type="compositionally biased region" description="Low complexity" evidence="1">
    <location>
        <begin position="45"/>
        <end position="54"/>
    </location>
</feature>
<organism evidence="2 3">
    <name type="scientific">Absidia repens</name>
    <dbReference type="NCBI Taxonomy" id="90262"/>
    <lineage>
        <taxon>Eukaryota</taxon>
        <taxon>Fungi</taxon>
        <taxon>Fungi incertae sedis</taxon>
        <taxon>Mucoromycota</taxon>
        <taxon>Mucoromycotina</taxon>
        <taxon>Mucoromycetes</taxon>
        <taxon>Mucorales</taxon>
        <taxon>Cunninghamellaceae</taxon>
        <taxon>Absidia</taxon>
    </lineage>
</organism>
<dbReference type="Pfam" id="PF10253">
    <property type="entry name" value="PRCC"/>
    <property type="match status" value="1"/>
</dbReference>
<feature type="region of interest" description="Disordered" evidence="1">
    <location>
        <begin position="1"/>
        <end position="158"/>
    </location>
</feature>
<gene>
    <name evidence="2" type="ORF">BCR42DRAFT_487255</name>
</gene>
<name>A0A1X2IW25_9FUNG</name>